<feature type="compositionally biased region" description="Polar residues" evidence="1">
    <location>
        <begin position="758"/>
        <end position="788"/>
    </location>
</feature>
<name>A0A6L2PPL5_COPFO</name>
<comment type="caution">
    <text evidence="3">The sequence shown here is derived from an EMBL/GenBank/DDBJ whole genome shotgun (WGS) entry which is preliminary data.</text>
</comment>
<reference evidence="4" key="1">
    <citation type="submission" date="2020-01" db="EMBL/GenBank/DDBJ databases">
        <title>Draft genome sequence of the Termite Coptotermes fromosanus.</title>
        <authorList>
            <person name="Itakura S."/>
            <person name="Yosikawa Y."/>
            <person name="Umezawa K."/>
        </authorList>
    </citation>
    <scope>NUCLEOTIDE SEQUENCE [LARGE SCALE GENOMIC DNA]</scope>
</reference>
<dbReference type="AlphaFoldDB" id="A0A6L2PPL5"/>
<evidence type="ECO:0000256" key="1">
    <source>
        <dbReference type="SAM" id="MobiDB-lite"/>
    </source>
</evidence>
<gene>
    <name evidence="3" type="ORF">Cfor_10053</name>
</gene>
<feature type="region of interest" description="Disordered" evidence="1">
    <location>
        <begin position="732"/>
        <end position="827"/>
    </location>
</feature>
<protein>
    <recommendedName>
        <fullName evidence="2">SANT and BTB domain-containing protein</fullName>
    </recommendedName>
</protein>
<organism evidence="3 4">
    <name type="scientific">Coptotermes formosanus</name>
    <name type="common">Formosan subterranean termite</name>
    <dbReference type="NCBI Taxonomy" id="36987"/>
    <lineage>
        <taxon>Eukaryota</taxon>
        <taxon>Metazoa</taxon>
        <taxon>Ecdysozoa</taxon>
        <taxon>Arthropoda</taxon>
        <taxon>Hexapoda</taxon>
        <taxon>Insecta</taxon>
        <taxon>Pterygota</taxon>
        <taxon>Neoptera</taxon>
        <taxon>Polyneoptera</taxon>
        <taxon>Dictyoptera</taxon>
        <taxon>Blattodea</taxon>
        <taxon>Blattoidea</taxon>
        <taxon>Termitoidae</taxon>
        <taxon>Rhinotermitidae</taxon>
        <taxon>Coptotermes</taxon>
    </lineage>
</organism>
<evidence type="ECO:0000313" key="3">
    <source>
        <dbReference type="EMBL" id="GFG33112.1"/>
    </source>
</evidence>
<dbReference type="InParanoid" id="A0A6L2PPL5"/>
<proteinExistence type="predicted"/>
<dbReference type="InterPro" id="IPR011333">
    <property type="entry name" value="SKP1/BTB/POZ_sf"/>
</dbReference>
<accession>A0A6L2PPL5</accession>
<evidence type="ECO:0000259" key="2">
    <source>
        <dbReference type="Pfam" id="PF11822"/>
    </source>
</evidence>
<dbReference type="InterPro" id="IPR045902">
    <property type="entry name" value="SANBR-like"/>
</dbReference>
<dbReference type="Pfam" id="PF11822">
    <property type="entry name" value="BTB_SANBR"/>
    <property type="match status" value="1"/>
</dbReference>
<dbReference type="FunCoup" id="A0A6L2PPL5">
    <property type="interactions" value="2"/>
</dbReference>
<dbReference type="InterPro" id="IPR021777">
    <property type="entry name" value="SANBR_BTB"/>
</dbReference>
<dbReference type="EMBL" id="BLKM01005015">
    <property type="protein sequence ID" value="GFG33112.1"/>
    <property type="molecule type" value="Genomic_DNA"/>
</dbReference>
<keyword evidence="4" id="KW-1185">Reference proteome</keyword>
<feature type="compositionally biased region" description="Low complexity" evidence="1">
    <location>
        <begin position="744"/>
        <end position="757"/>
    </location>
</feature>
<dbReference type="OrthoDB" id="550012at2759"/>
<dbReference type="PANTHER" id="PTHR20946">
    <property type="entry name" value="SANT AND BTB DOMAIN REGULATOR OF CLASS SWITCH RECOMBINATION"/>
    <property type="match status" value="1"/>
</dbReference>
<dbReference type="Gene3D" id="3.30.710.10">
    <property type="entry name" value="Potassium Channel Kv1.1, Chain A"/>
    <property type="match status" value="1"/>
</dbReference>
<evidence type="ECO:0000313" key="4">
    <source>
        <dbReference type="Proteomes" id="UP000502823"/>
    </source>
</evidence>
<sequence>MAALNAKISTFIEAEALSVPNSLDKTLSKACGKLEKRPPPEISFKDFLDFLYTAYQITEAIEGVPNDLTDKFEIDWQKIAVNEFVPSLCLVKEDSYNIKGEAINKMTDKEGLNRLQTKLSQHVPDKCQISSRHCNRLEENMLERNTEIQGDANSEVSYHNMEVSKITVGKKDIKSKEDTQKDSSINDMDHITNAVPGEEMSPDQKKTLSLVTTGQSKNKALMSGKYTENKRKMISNTKGVLFDCKVKTANEENRSFEHLMKRKLNEVIQEGLLDSILSYIVPKQASLRPAAKKTSNTDTNKALLLTSHDKSASGSFTKEKMVINNRRKSTTGDGEVEIHVCDEVKNMKRDFRCPQKLLVTKMGYFAEVTTGQKLEDMDISVHCDITIFDWLIRWVKKDSLPENSWPKLDAGNVVPVLVSAAFLQMDPLLQDCLEFCHQHMNDIAKTSTNLACLNDNILTRLANLFSNSDVERLHDKKDKIQSRLYCKLILALTETSPEPARGHYASLASVYKCGKCDKLILHQLGSRIPCKPSNMKMDRFGNIHGNHVRDLNWNLNDYIRCLKQELKSWRHMYWRLWSDCHFLYCGACHNYFPVHQMQWCHHHPEPPQFFTMEHQTAMTYPTGRFPCCGERAYRFEVLSNQSGCQFKEHAPVLASPRDSEVHSLFMRHQNLIRLEPSKLQFPERLTRLETADLFEIAEPGKDEPVSREVLWWDGIELAPPRPRQGLLSKKWETHQKKEQQQHISGDSSRNDSSASSGTNTVSNRPVTTHGRTNTRKQASVAEVTSSAGSTPDVDNSSSNDDSSTSSSSSDDSDDRSEESGRAPVCSVTTKPRRIEVHQFSKPTKNRGEESYLWDQKLSVRSNQDNQREYEERDVRRMAALLTRRTCADSPSLYARMHSHSHGYHGLHAPSVWSSHIIPQGGIYVRLEHEWREENCHSHTHHGNTNRPQSMSGGVASRPRVRPQK</sequence>
<feature type="region of interest" description="Disordered" evidence="1">
    <location>
        <begin position="935"/>
        <end position="964"/>
    </location>
</feature>
<dbReference type="PANTHER" id="PTHR20946:SF0">
    <property type="entry name" value="SANT AND BTB DOMAIN REGULATOR OF CLASS SWITCH RECOMBINATION"/>
    <property type="match status" value="1"/>
</dbReference>
<feature type="compositionally biased region" description="Low complexity" evidence="1">
    <location>
        <begin position="789"/>
        <end position="809"/>
    </location>
</feature>
<feature type="domain" description="SANT and BTB" evidence="2">
    <location>
        <begin position="336"/>
        <end position="433"/>
    </location>
</feature>
<dbReference type="Proteomes" id="UP000502823">
    <property type="component" value="Unassembled WGS sequence"/>
</dbReference>